<keyword evidence="4 7" id="KW-1133">Transmembrane helix</keyword>
<keyword evidence="10" id="KW-1185">Reference proteome</keyword>
<evidence type="ECO:0000256" key="4">
    <source>
        <dbReference type="ARBA" id="ARBA00022989"/>
    </source>
</evidence>
<sequence>MTALRRGLPRRPGGPPWPPAGEAPADASAAAGTTVAPEASVATGTVERSEAVTAAGAPAEASTGSPAVPTSPETALDGVPLRRGLPRVPGGEPWPPAGMAPAWAYRPPEPEPEPVPEPATPPLVGADHAPAAAQQTGTAAEDEQLPAARPRPPRWAGRALVLVAGAVVLVGVAVLVARWLVHLEPVQGFLTTYPGDYPLPEGSPVGIPAWLSWQHFFNVFLLVLIVRTGWMVRRQQRPAAYWARRVAPQERISIMSWAHQALDVFWVANGVLYVVLLFATGQWVRIVPTDWSVFPNAVSAGLQYLSLSWPTDNGWVHYNSLQQLAYFTTVFVAAPLAIATGVRMSVSWPSRPRRDRLFPVEVARRIHFPVMLYFVAFTVVHVSLVFATGALRNLNHMFAARDEVSWVGFWLFVAAVVVIAGAAALLRPLFLAPVARRFGTVSRR</sequence>
<dbReference type="InterPro" id="IPR011577">
    <property type="entry name" value="Cyt_b561_bac/Ni-Hgenase"/>
</dbReference>
<keyword evidence="2" id="KW-1003">Cell membrane</keyword>
<dbReference type="Gene3D" id="1.20.950.20">
    <property type="entry name" value="Transmembrane di-heme cytochromes, Chain C"/>
    <property type="match status" value="1"/>
</dbReference>
<dbReference type="GO" id="GO:0016020">
    <property type="term" value="C:membrane"/>
    <property type="evidence" value="ECO:0007669"/>
    <property type="project" value="InterPro"/>
</dbReference>
<organism evidence="9 10">
    <name type="scientific">Isoptericola sediminis</name>
    <dbReference type="NCBI Taxonomy" id="2733572"/>
    <lineage>
        <taxon>Bacteria</taxon>
        <taxon>Bacillati</taxon>
        <taxon>Actinomycetota</taxon>
        <taxon>Actinomycetes</taxon>
        <taxon>Micrococcales</taxon>
        <taxon>Promicromonosporaceae</taxon>
        <taxon>Isoptericola</taxon>
    </lineage>
</organism>
<feature type="domain" description="Cytochrome b561 bacterial/Ni-hydrogenase" evidence="8">
    <location>
        <begin position="209"/>
        <end position="398"/>
    </location>
</feature>
<evidence type="ECO:0000313" key="10">
    <source>
        <dbReference type="Proteomes" id="UP000557204"/>
    </source>
</evidence>
<name>A0A849K188_9MICO</name>
<feature type="compositionally biased region" description="Low complexity" evidence="6">
    <location>
        <begin position="51"/>
        <end position="67"/>
    </location>
</feature>
<feature type="transmembrane region" description="Helical" evidence="7">
    <location>
        <begin position="407"/>
        <end position="426"/>
    </location>
</feature>
<dbReference type="SUPFAM" id="SSF81342">
    <property type="entry name" value="Transmembrane di-heme cytochromes"/>
    <property type="match status" value="1"/>
</dbReference>
<evidence type="ECO:0000256" key="5">
    <source>
        <dbReference type="ARBA" id="ARBA00023136"/>
    </source>
</evidence>
<evidence type="ECO:0000259" key="8">
    <source>
        <dbReference type="Pfam" id="PF01292"/>
    </source>
</evidence>
<feature type="transmembrane region" description="Helical" evidence="7">
    <location>
        <begin position="324"/>
        <end position="346"/>
    </location>
</feature>
<evidence type="ECO:0000256" key="6">
    <source>
        <dbReference type="SAM" id="MobiDB-lite"/>
    </source>
</evidence>
<accession>A0A849K188</accession>
<feature type="region of interest" description="Disordered" evidence="6">
    <location>
        <begin position="1"/>
        <end position="150"/>
    </location>
</feature>
<dbReference type="Proteomes" id="UP000557204">
    <property type="component" value="Unassembled WGS sequence"/>
</dbReference>
<evidence type="ECO:0000256" key="7">
    <source>
        <dbReference type="SAM" id="Phobius"/>
    </source>
</evidence>
<dbReference type="AlphaFoldDB" id="A0A849K188"/>
<comment type="caution">
    <text evidence="9">The sequence shown here is derived from an EMBL/GenBank/DDBJ whole genome shotgun (WGS) entry which is preliminary data.</text>
</comment>
<evidence type="ECO:0000313" key="9">
    <source>
        <dbReference type="EMBL" id="NNU28514.1"/>
    </source>
</evidence>
<evidence type="ECO:0000256" key="3">
    <source>
        <dbReference type="ARBA" id="ARBA00022692"/>
    </source>
</evidence>
<reference evidence="9 10" key="1">
    <citation type="submission" date="2020-05" db="EMBL/GenBank/DDBJ databases">
        <title>Genome sequence of Isoptericola sp. JC619 isolated from Chilika lagoon, India.</title>
        <authorList>
            <person name="Kumar D."/>
            <person name="Appam K."/>
            <person name="Gandham S."/>
            <person name="Uppada J."/>
            <person name="Sasikala C."/>
            <person name="Venkata Ramana C."/>
        </authorList>
    </citation>
    <scope>NUCLEOTIDE SEQUENCE [LARGE SCALE GENOMIC DNA]</scope>
    <source>
        <strain evidence="9 10">JC619</strain>
    </source>
</reference>
<proteinExistence type="predicted"/>
<feature type="transmembrane region" description="Helical" evidence="7">
    <location>
        <begin position="207"/>
        <end position="226"/>
    </location>
</feature>
<dbReference type="InterPro" id="IPR016174">
    <property type="entry name" value="Di-haem_cyt_TM"/>
</dbReference>
<dbReference type="GO" id="GO:0022904">
    <property type="term" value="P:respiratory electron transport chain"/>
    <property type="evidence" value="ECO:0007669"/>
    <property type="project" value="InterPro"/>
</dbReference>
<comment type="subcellular location">
    <subcellularLocation>
        <location evidence="1">Cell membrane</location>
        <topology evidence="1">Multi-pass membrane protein</topology>
    </subcellularLocation>
</comment>
<feature type="compositionally biased region" description="Pro residues" evidence="6">
    <location>
        <begin position="12"/>
        <end position="21"/>
    </location>
</feature>
<protein>
    <recommendedName>
        <fullName evidence="8">Cytochrome b561 bacterial/Ni-hydrogenase domain-containing protein</fullName>
    </recommendedName>
</protein>
<dbReference type="Pfam" id="PF01292">
    <property type="entry name" value="Ni_hydr_CYTB"/>
    <property type="match status" value="1"/>
</dbReference>
<feature type="compositionally biased region" description="Low complexity" evidence="6">
    <location>
        <begin position="22"/>
        <end position="40"/>
    </location>
</feature>
<gene>
    <name evidence="9" type="ORF">HLI28_13315</name>
</gene>
<evidence type="ECO:0000256" key="2">
    <source>
        <dbReference type="ARBA" id="ARBA00022475"/>
    </source>
</evidence>
<dbReference type="EMBL" id="JABFAJ010000024">
    <property type="protein sequence ID" value="NNU28514.1"/>
    <property type="molecule type" value="Genomic_DNA"/>
</dbReference>
<keyword evidence="5 7" id="KW-0472">Membrane</keyword>
<keyword evidence="3 7" id="KW-0812">Transmembrane</keyword>
<feature type="transmembrane region" description="Helical" evidence="7">
    <location>
        <begin position="366"/>
        <end position="387"/>
    </location>
</feature>
<evidence type="ECO:0000256" key="1">
    <source>
        <dbReference type="ARBA" id="ARBA00004651"/>
    </source>
</evidence>
<feature type="transmembrane region" description="Helical" evidence="7">
    <location>
        <begin position="159"/>
        <end position="181"/>
    </location>
</feature>
<feature type="compositionally biased region" description="Low complexity" evidence="6">
    <location>
        <begin position="129"/>
        <end position="139"/>
    </location>
</feature>
<feature type="transmembrane region" description="Helical" evidence="7">
    <location>
        <begin position="264"/>
        <end position="284"/>
    </location>
</feature>